<dbReference type="eggNOG" id="COG0358">
    <property type="taxonomic scope" value="Bacteria"/>
</dbReference>
<keyword evidence="4 12" id="KW-0548">Nucleotidyltransferase</keyword>
<feature type="compositionally biased region" description="Low complexity" evidence="15">
    <location>
        <begin position="443"/>
        <end position="455"/>
    </location>
</feature>
<dbReference type="GO" id="GO:1990077">
    <property type="term" value="C:primosome complex"/>
    <property type="evidence" value="ECO:0007669"/>
    <property type="project" value="UniProtKB-KW"/>
</dbReference>
<dbReference type="GO" id="GO:0003899">
    <property type="term" value="F:DNA-directed RNA polymerase activity"/>
    <property type="evidence" value="ECO:0007669"/>
    <property type="project" value="UniProtKB-UniRule"/>
</dbReference>
<dbReference type="SUPFAM" id="SSF57783">
    <property type="entry name" value="Zinc beta-ribbon"/>
    <property type="match status" value="1"/>
</dbReference>
<dbReference type="InterPro" id="IPR006295">
    <property type="entry name" value="DNA_primase_DnaG"/>
</dbReference>
<protein>
    <recommendedName>
        <fullName evidence="12 13">DNA primase</fullName>
        <ecNumber evidence="12">2.7.7.101</ecNumber>
    </recommendedName>
</protein>
<evidence type="ECO:0000256" key="10">
    <source>
        <dbReference type="ARBA" id="ARBA00023125"/>
    </source>
</evidence>
<dbReference type="EMBL" id="AFNU02000001">
    <property type="protein sequence ID" value="ERJ13817.1"/>
    <property type="molecule type" value="Genomic_DNA"/>
</dbReference>
<dbReference type="Gene3D" id="1.10.860.10">
    <property type="entry name" value="DNAb Helicase, Chain A"/>
    <property type="match status" value="1"/>
</dbReference>
<dbReference type="Gene3D" id="3.40.1360.10">
    <property type="match status" value="1"/>
</dbReference>
<evidence type="ECO:0000256" key="6">
    <source>
        <dbReference type="ARBA" id="ARBA00022723"/>
    </source>
</evidence>
<keyword evidence="3 12" id="KW-0808">Transferase</keyword>
<keyword evidence="2 12" id="KW-0639">Primosome</keyword>
<evidence type="ECO:0000256" key="7">
    <source>
        <dbReference type="ARBA" id="ARBA00022771"/>
    </source>
</evidence>
<evidence type="ECO:0000256" key="15">
    <source>
        <dbReference type="SAM" id="MobiDB-lite"/>
    </source>
</evidence>
<keyword evidence="11 12" id="KW-0804">Transcription</keyword>
<dbReference type="Pfam" id="PF13155">
    <property type="entry name" value="Toprim_2"/>
    <property type="match status" value="1"/>
</dbReference>
<dbReference type="PIRSF" id="PIRSF002811">
    <property type="entry name" value="DnaG"/>
    <property type="match status" value="1"/>
</dbReference>
<feature type="region of interest" description="Disordered" evidence="15">
    <location>
        <begin position="434"/>
        <end position="456"/>
    </location>
</feature>
<evidence type="ECO:0000256" key="13">
    <source>
        <dbReference type="PIRNR" id="PIRNR002811"/>
    </source>
</evidence>
<keyword evidence="9" id="KW-0460">Magnesium</keyword>
<dbReference type="Gene3D" id="3.90.580.10">
    <property type="entry name" value="Zinc finger, CHC2-type domain"/>
    <property type="match status" value="1"/>
</dbReference>
<keyword evidence="1 12" id="KW-0240">DNA-directed RNA polymerase</keyword>
<dbReference type="Pfam" id="PF01807">
    <property type="entry name" value="Zn_ribbon_DnaG"/>
    <property type="match status" value="1"/>
</dbReference>
<keyword evidence="18" id="KW-1185">Reference proteome</keyword>
<dbReference type="InterPro" id="IPR013264">
    <property type="entry name" value="DNAG_N"/>
</dbReference>
<comment type="caution">
    <text evidence="17">The sequence shown here is derived from an EMBL/GenBank/DDBJ whole genome shotgun (WGS) entry which is preliminary data.</text>
</comment>
<comment type="subunit">
    <text evidence="12">Monomer. Interacts with DnaB.</text>
</comment>
<dbReference type="PANTHER" id="PTHR30313:SF2">
    <property type="entry name" value="DNA PRIMASE"/>
    <property type="match status" value="1"/>
</dbReference>
<evidence type="ECO:0000313" key="18">
    <source>
        <dbReference type="Proteomes" id="UP000005707"/>
    </source>
</evidence>
<dbReference type="SMART" id="SM00400">
    <property type="entry name" value="ZnF_CHCC"/>
    <property type="match status" value="1"/>
</dbReference>
<dbReference type="PROSITE" id="PS50880">
    <property type="entry name" value="TOPRIM"/>
    <property type="match status" value="1"/>
</dbReference>
<dbReference type="Pfam" id="PF08275">
    <property type="entry name" value="DNAG_N"/>
    <property type="match status" value="1"/>
</dbReference>
<dbReference type="GO" id="GO:0008270">
    <property type="term" value="F:zinc ion binding"/>
    <property type="evidence" value="ECO:0007669"/>
    <property type="project" value="UniProtKB-UniRule"/>
</dbReference>
<evidence type="ECO:0000256" key="3">
    <source>
        <dbReference type="ARBA" id="ARBA00022679"/>
    </source>
</evidence>
<evidence type="ECO:0000256" key="12">
    <source>
        <dbReference type="HAMAP-Rule" id="MF_00974"/>
    </source>
</evidence>
<gene>
    <name evidence="12" type="primary">dnaG</name>
    <name evidence="17" type="ORF">HLPCO_000483</name>
</gene>
<reference evidence="17 18" key="2">
    <citation type="journal article" date="2013" name="PLoS ONE">
        <title>INDIGO - INtegrated Data Warehouse of MIcrobial GenOmes with Examples from the Red Sea Extremophiles.</title>
        <authorList>
            <person name="Alam I."/>
            <person name="Antunes A."/>
            <person name="Kamau A.A."/>
            <person name="Ba Alawi W."/>
            <person name="Kalkatawi M."/>
            <person name="Stingl U."/>
            <person name="Bajic V.B."/>
        </authorList>
    </citation>
    <scope>NUCLEOTIDE SEQUENCE [LARGE SCALE GENOMIC DNA]</scope>
    <source>
        <strain evidence="17 18">SSD-17B</strain>
    </source>
</reference>
<dbReference type="InterPro" id="IPR037068">
    <property type="entry name" value="DNA_primase_core_N_sf"/>
</dbReference>
<reference evidence="17 18" key="1">
    <citation type="journal article" date="2011" name="J. Bacteriol.">
        <title>Genome sequence of Haloplasma contractile, an unusual contractile bacterium from a deep-sea anoxic brine lake.</title>
        <authorList>
            <person name="Antunes A."/>
            <person name="Alam I."/>
            <person name="El Dorry H."/>
            <person name="Siam R."/>
            <person name="Robertson A."/>
            <person name="Bajic V.B."/>
            <person name="Stingl U."/>
        </authorList>
    </citation>
    <scope>NUCLEOTIDE SEQUENCE [LARGE SCALE GENOMIC DNA]</scope>
    <source>
        <strain evidence="17 18">SSD-17B</strain>
    </source>
</reference>
<dbReference type="STRING" id="1033810.HLPCO_000483"/>
<evidence type="ECO:0000259" key="16">
    <source>
        <dbReference type="PROSITE" id="PS50880"/>
    </source>
</evidence>
<evidence type="ECO:0000256" key="5">
    <source>
        <dbReference type="ARBA" id="ARBA00022705"/>
    </source>
</evidence>
<feature type="zinc finger region" description="CHC2-type" evidence="12 14">
    <location>
        <begin position="39"/>
        <end position="63"/>
    </location>
</feature>
<keyword evidence="7 12" id="KW-0863">Zinc-finger</keyword>
<organism evidence="17 18">
    <name type="scientific">Haloplasma contractile SSD-17B</name>
    <dbReference type="NCBI Taxonomy" id="1033810"/>
    <lineage>
        <taxon>Bacteria</taxon>
        <taxon>Bacillati</taxon>
        <taxon>Mycoplasmatota</taxon>
        <taxon>Mollicutes</taxon>
        <taxon>Haloplasmatales</taxon>
        <taxon>Haloplasmataceae</taxon>
        <taxon>Haloplasma</taxon>
    </lineage>
</organism>
<dbReference type="InterPro" id="IPR016136">
    <property type="entry name" value="DNA_helicase_N/primase_C"/>
</dbReference>
<keyword evidence="8 12" id="KW-0862">Zinc</keyword>
<dbReference type="GO" id="GO:0003677">
    <property type="term" value="F:DNA binding"/>
    <property type="evidence" value="ECO:0007669"/>
    <property type="project" value="UniProtKB-KW"/>
</dbReference>
<dbReference type="CDD" id="cd03364">
    <property type="entry name" value="TOPRIM_DnaG_primases"/>
    <property type="match status" value="1"/>
</dbReference>
<accession>U2E060</accession>
<dbReference type="GO" id="GO:0000428">
    <property type="term" value="C:DNA-directed RNA polymerase complex"/>
    <property type="evidence" value="ECO:0007669"/>
    <property type="project" value="UniProtKB-KW"/>
</dbReference>
<keyword evidence="10 12" id="KW-0238">DNA-binding</keyword>
<dbReference type="NCBIfam" id="TIGR01391">
    <property type="entry name" value="dnaG"/>
    <property type="match status" value="1"/>
</dbReference>
<dbReference type="InterPro" id="IPR002694">
    <property type="entry name" value="Znf_CHC2"/>
</dbReference>
<dbReference type="InterPro" id="IPR006171">
    <property type="entry name" value="TOPRIM_dom"/>
</dbReference>
<dbReference type="InterPro" id="IPR036977">
    <property type="entry name" value="DNA_primase_Znf_CHC2"/>
</dbReference>
<dbReference type="FunFam" id="3.90.580.10:FF:000001">
    <property type="entry name" value="DNA primase"/>
    <property type="match status" value="1"/>
</dbReference>
<sequence>MPRIPNNVLDEIISRTDIVNIVSEYVKLEKKGKNYFGLCPFHNEKTPSFSVSPEKQIYHCFSCGEGGNAINFISNIESVSYQESIKRLSDKANIRIDQYYDVKSDQKNQNYYRVNKLAKEFFTFCLNKTTEGKEALDYLQERDLTEEIINKFGIGLAPNGRHLLYDALKENNVSEIAMLELGHISVYDETYYDKFRDRIMFPIYDEHGNIVAFSGRTYHPDHKDEPKYINTQETPLFKKSKIVYNLNNAKRTIKQKDRVFLLEGFMDVIKASKAGLLESVATMGTSLTDEHAKKLRQYTKNAILLYDADHAGIDATRRAIRTLYKQRFNISIVTLPQGLDPDDFIKKYNNSAFIEYVNNRQKSVNEYFYDLYKRNTNTDHISSIEEFKAKTFKLLMNSSETEREFFLKKMANDIDVSIETLYSDLETYLGRTRSHHKPVQNGNTKNYSTTTNNKSELPNNRFGRIAKKFERYKPKDVKKAQETLIFFAMNNKISCKIITSDTSITFPEQNYRRLIHDLENYYELYESFDIDNFCDHYTKEEDPEYRKFVNELYDQFKRDGYDNNPYDEVKRFTDEHIEQCKKTLKRSLIYSNYLKLKNEYDNSPDDVERVKLTHELVQLLQLKNKNV</sequence>
<name>U2E060_9MOLU</name>
<comment type="similarity">
    <text evidence="12 13">Belongs to the DnaG primase family.</text>
</comment>
<dbReference type="InterPro" id="IPR034151">
    <property type="entry name" value="TOPRIM_DnaG_bac"/>
</dbReference>
<dbReference type="EC" id="2.7.7.101" evidence="12"/>
<dbReference type="GO" id="GO:0005737">
    <property type="term" value="C:cytoplasm"/>
    <property type="evidence" value="ECO:0007669"/>
    <property type="project" value="TreeGrafter"/>
</dbReference>
<keyword evidence="5 12" id="KW-0235">DNA replication</keyword>
<comment type="cofactor">
    <cofactor evidence="12 13 14">
        <name>Zn(2+)</name>
        <dbReference type="ChEBI" id="CHEBI:29105"/>
    </cofactor>
    <text evidence="12 13 14">Binds 1 zinc ion per monomer.</text>
</comment>
<evidence type="ECO:0000256" key="8">
    <source>
        <dbReference type="ARBA" id="ARBA00022833"/>
    </source>
</evidence>
<dbReference type="AlphaFoldDB" id="U2E060"/>
<dbReference type="HAMAP" id="MF_00974">
    <property type="entry name" value="DNA_primase_DnaG"/>
    <property type="match status" value="1"/>
</dbReference>
<evidence type="ECO:0000256" key="4">
    <source>
        <dbReference type="ARBA" id="ARBA00022695"/>
    </source>
</evidence>
<dbReference type="InterPro" id="IPR050219">
    <property type="entry name" value="DnaG_primase"/>
</dbReference>
<dbReference type="SMART" id="SM00493">
    <property type="entry name" value="TOPRIM"/>
    <property type="match status" value="1"/>
</dbReference>
<evidence type="ECO:0000256" key="14">
    <source>
        <dbReference type="PIRSR" id="PIRSR002811-1"/>
    </source>
</evidence>
<comment type="catalytic activity">
    <reaction evidence="12">
        <text>ssDNA + n NTP = ssDNA/pppN(pN)n-1 hybrid + (n-1) diphosphate.</text>
        <dbReference type="EC" id="2.7.7.101"/>
    </reaction>
</comment>
<dbReference type="InParanoid" id="U2E060"/>
<evidence type="ECO:0000256" key="11">
    <source>
        <dbReference type="ARBA" id="ARBA00023163"/>
    </source>
</evidence>
<dbReference type="SUPFAM" id="SSF56731">
    <property type="entry name" value="DNA primase core"/>
    <property type="match status" value="1"/>
</dbReference>
<dbReference type="Proteomes" id="UP000005707">
    <property type="component" value="Unassembled WGS sequence"/>
</dbReference>
<proteinExistence type="inferred from homology"/>
<comment type="function">
    <text evidence="12 13">RNA polymerase that catalyzes the synthesis of short RNA molecules used as primers for DNA polymerase during DNA replication.</text>
</comment>
<dbReference type="PANTHER" id="PTHR30313">
    <property type="entry name" value="DNA PRIMASE"/>
    <property type="match status" value="1"/>
</dbReference>
<dbReference type="Gene3D" id="3.90.980.10">
    <property type="entry name" value="DNA primase, catalytic core, N-terminal domain"/>
    <property type="match status" value="1"/>
</dbReference>
<evidence type="ECO:0000256" key="9">
    <source>
        <dbReference type="ARBA" id="ARBA00022842"/>
    </source>
</evidence>
<dbReference type="FunCoup" id="U2E060">
    <property type="interactions" value="301"/>
</dbReference>
<dbReference type="InterPro" id="IPR030846">
    <property type="entry name" value="DnaG_bac"/>
</dbReference>
<dbReference type="GO" id="GO:0006269">
    <property type="term" value="P:DNA replication, synthesis of primer"/>
    <property type="evidence" value="ECO:0007669"/>
    <property type="project" value="UniProtKB-UniRule"/>
</dbReference>
<evidence type="ECO:0000313" key="17">
    <source>
        <dbReference type="EMBL" id="ERJ13817.1"/>
    </source>
</evidence>
<evidence type="ECO:0000256" key="1">
    <source>
        <dbReference type="ARBA" id="ARBA00022478"/>
    </source>
</evidence>
<comment type="domain">
    <text evidence="12">Contains an N-terminal zinc-binding domain, a central core domain that contains the primase activity, and a C-terminal DnaB-binding domain.</text>
</comment>
<feature type="domain" description="Toprim" evidence="16">
    <location>
        <begin position="257"/>
        <end position="338"/>
    </location>
</feature>
<keyword evidence="6 12" id="KW-0479">Metal-binding</keyword>
<evidence type="ECO:0000256" key="2">
    <source>
        <dbReference type="ARBA" id="ARBA00022515"/>
    </source>
</evidence>